<dbReference type="EMBL" id="KE346366">
    <property type="protein sequence ID" value="KJE94282.1"/>
    <property type="molecule type" value="Genomic_DNA"/>
</dbReference>
<dbReference type="Pfam" id="PF10474">
    <property type="entry name" value="Syndetin_C"/>
    <property type="match status" value="1"/>
</dbReference>
<evidence type="ECO:0000259" key="6">
    <source>
        <dbReference type="Pfam" id="PF10475"/>
    </source>
</evidence>
<dbReference type="InterPro" id="IPR019515">
    <property type="entry name" value="VPS54_N"/>
</dbReference>
<dbReference type="GO" id="GO:0015031">
    <property type="term" value="P:protein transport"/>
    <property type="evidence" value="ECO:0007669"/>
    <property type="project" value="UniProtKB-KW"/>
</dbReference>
<dbReference type="GO" id="GO:0042147">
    <property type="term" value="P:retrograde transport, endosome to Golgi"/>
    <property type="evidence" value="ECO:0007669"/>
    <property type="project" value="InterPro"/>
</dbReference>
<feature type="region of interest" description="Disordered" evidence="4">
    <location>
        <begin position="734"/>
        <end position="810"/>
    </location>
</feature>
<feature type="domain" description="Syndetin C-terminal" evidence="5">
    <location>
        <begin position="823"/>
        <end position="1057"/>
    </location>
</feature>
<dbReference type="InterPro" id="IPR040047">
    <property type="entry name" value="VPS50"/>
</dbReference>
<dbReference type="Pfam" id="PF10475">
    <property type="entry name" value="Vps54_N"/>
    <property type="match status" value="1"/>
</dbReference>
<feature type="compositionally biased region" description="Low complexity" evidence="4">
    <location>
        <begin position="45"/>
        <end position="55"/>
    </location>
</feature>
<sequence length="1064" mass="118643">MSFVDKMKRGLATAVDKIPGSPGGGGVGFGTGGGPPRMSSEHSQSRSQLSQSQSADSEHSQATKSAMVAAQVSMERKARAPTVDDEALIAKLPPVFFEKNFDAVKHIATNLPENLNTQVIQAQKDELFRCLQIYSSRLSTLVMDNHKSFVQELHRVSELQKELALTTYICRTGRRNLSRASDGVNKSGLEVLVKHRKLHALTGLLKALSAVQGMQNAFGDLNVALEASDFPTAIELCQKMQHTAQTHKQFTCVADMSYRLKDTYEQIEDRLDEALKKVANDFDVQAYEKVLTAYSLLGKSQRAIDQVHIHFAEAVADHSQAIALRYAQQSVGSNATSRPINKMLFKELCSLLEVEKAYLPCLVDLCTAMCNLMYNYHSIAKWHTRHQFQLAPANGSVAPEATSASADRPSFGIDLKKKLEHGRRSMWEDIQRKLSLFVLAKDLSSFKFESFIQVLDIVNRLIEIGDGFGGQGSSTSLKDSLKQKSALYFGKFHRSQMADLRVMLEHESWFRCPVHPSFSALNLKEFYFLRANAIRKQSAPTHSTGLAGLEFFENYSTNGKTNPFEAVLRDAARQAEDIGMVDLEDGQQPDPTDARRRSTATKLKTAKSKDEDDEDERLKGDFIDENDGSPLSNSQSRPRTASSAKDIEEAGPIVSLATLNYLRVIGRYIQMMDVLKPIVFDVMVGMSQIFDYYMYSVYLLFGVDTSGSLLNQIAQTRMSPKLRATLTRLQRMADRTANGPGNPALPGQPSGPGQPSQPGAPGQHHPANGPQSAGQQTSAQTPQGTPVPAPQPGDFDGMLREGGFTPPSIQPHVTEELANAATLFGLPERTVGIESLMYLHSVLQKLKPKLQSTIPQAHSSFLTQFYAQTVDVVPDLHILVYQNIGGRVIDFGKLLRNIEAVKWGDFKDMPHAHNNYIDQLVSWFSAFSSRLSDLGRSRVPAASQRLLWEELLLKTMDAFVEGFARVKRCSTEGRALMQLDFRTFLQLIERITAVRPIPNTLYVENYIRAYYLANEKEMEEWIRTHFEYSIPQVASLVNCAILPNQNKKLKARFLTMLDEMDKRR</sequence>
<dbReference type="eggNOG" id="KOG2939">
    <property type="taxonomic scope" value="Eukaryota"/>
</dbReference>
<dbReference type="PANTHER" id="PTHR13258:SF0">
    <property type="entry name" value="SYNDETIN"/>
    <property type="match status" value="1"/>
</dbReference>
<evidence type="ECO:0000256" key="2">
    <source>
        <dbReference type="ARBA" id="ARBA00022927"/>
    </source>
</evidence>
<organism evidence="7 8">
    <name type="scientific">Capsaspora owczarzaki (strain ATCC 30864)</name>
    <dbReference type="NCBI Taxonomy" id="595528"/>
    <lineage>
        <taxon>Eukaryota</taxon>
        <taxon>Filasterea</taxon>
        <taxon>Capsaspora</taxon>
    </lineage>
</organism>
<dbReference type="AlphaFoldDB" id="A0A0D2VSX5"/>
<feature type="compositionally biased region" description="Polar residues" evidence="4">
    <location>
        <begin position="629"/>
        <end position="643"/>
    </location>
</feature>
<dbReference type="OrthoDB" id="10263345at2759"/>
<evidence type="ECO:0000256" key="1">
    <source>
        <dbReference type="ARBA" id="ARBA00022448"/>
    </source>
</evidence>
<feature type="compositionally biased region" description="Polar residues" evidence="4">
    <location>
        <begin position="769"/>
        <end position="784"/>
    </location>
</feature>
<keyword evidence="1" id="KW-0813">Transport</keyword>
<dbReference type="GO" id="GO:0032456">
    <property type="term" value="P:endocytic recycling"/>
    <property type="evidence" value="ECO:0007669"/>
    <property type="project" value="InterPro"/>
</dbReference>
<protein>
    <submittedName>
        <fullName evidence="7">Uncharacterized protein</fullName>
    </submittedName>
</protein>
<dbReference type="GO" id="GO:1990745">
    <property type="term" value="C:EARP complex"/>
    <property type="evidence" value="ECO:0007669"/>
    <property type="project" value="InterPro"/>
</dbReference>
<dbReference type="STRING" id="595528.A0A0D2VSX5"/>
<evidence type="ECO:0000313" key="8">
    <source>
        <dbReference type="Proteomes" id="UP000008743"/>
    </source>
</evidence>
<dbReference type="InterPro" id="IPR019514">
    <property type="entry name" value="Syndetin_C"/>
</dbReference>
<dbReference type="GO" id="GO:0005829">
    <property type="term" value="C:cytosol"/>
    <property type="evidence" value="ECO:0007669"/>
    <property type="project" value="GOC"/>
</dbReference>
<name>A0A0D2VSX5_CAPO3</name>
<evidence type="ECO:0000259" key="5">
    <source>
        <dbReference type="Pfam" id="PF10474"/>
    </source>
</evidence>
<dbReference type="Proteomes" id="UP000008743">
    <property type="component" value="Unassembled WGS sequence"/>
</dbReference>
<evidence type="ECO:0000256" key="4">
    <source>
        <dbReference type="SAM" id="MobiDB-lite"/>
    </source>
</evidence>
<keyword evidence="3" id="KW-0175">Coiled coil</keyword>
<dbReference type="PhylomeDB" id="A0A0D2VSX5"/>
<feature type="region of interest" description="Disordered" evidence="4">
    <location>
        <begin position="580"/>
        <end position="645"/>
    </location>
</feature>
<gene>
    <name evidence="7" type="ORF">CAOG_008840</name>
</gene>
<dbReference type="GO" id="GO:0000149">
    <property type="term" value="F:SNARE binding"/>
    <property type="evidence" value="ECO:0007669"/>
    <property type="project" value="TreeGrafter"/>
</dbReference>
<keyword evidence="8" id="KW-1185">Reference proteome</keyword>
<accession>A0A0D2VSX5</accession>
<feature type="compositionally biased region" description="Low complexity" evidence="4">
    <location>
        <begin position="744"/>
        <end position="766"/>
    </location>
</feature>
<feature type="domain" description="Vacuolar protein sorting-associated protein 54 N-terminal" evidence="6">
    <location>
        <begin position="90"/>
        <end position="382"/>
    </location>
</feature>
<keyword evidence="2" id="KW-0653">Protein transport</keyword>
<feature type="region of interest" description="Disordered" evidence="4">
    <location>
        <begin position="14"/>
        <end position="70"/>
    </location>
</feature>
<evidence type="ECO:0000256" key="3">
    <source>
        <dbReference type="ARBA" id="ARBA00023054"/>
    </source>
</evidence>
<proteinExistence type="predicted"/>
<feature type="compositionally biased region" description="Gly residues" evidence="4">
    <location>
        <begin position="21"/>
        <end position="35"/>
    </location>
</feature>
<reference evidence="8" key="1">
    <citation type="submission" date="2011-02" db="EMBL/GenBank/DDBJ databases">
        <title>The Genome Sequence of Capsaspora owczarzaki ATCC 30864.</title>
        <authorList>
            <person name="Russ C."/>
            <person name="Cuomo C."/>
            <person name="Burger G."/>
            <person name="Gray M.W."/>
            <person name="Holland P.W.H."/>
            <person name="King N."/>
            <person name="Lang F.B.F."/>
            <person name="Roger A.J."/>
            <person name="Ruiz-Trillo I."/>
            <person name="Young S.K."/>
            <person name="Zeng Q."/>
            <person name="Gargeya S."/>
            <person name="Alvarado L."/>
            <person name="Berlin A."/>
            <person name="Chapman S.B."/>
            <person name="Chen Z."/>
            <person name="Freedman E."/>
            <person name="Gellesch M."/>
            <person name="Goldberg J."/>
            <person name="Griggs A."/>
            <person name="Gujja S."/>
            <person name="Heilman E."/>
            <person name="Heiman D."/>
            <person name="Howarth C."/>
            <person name="Mehta T."/>
            <person name="Neiman D."/>
            <person name="Pearson M."/>
            <person name="Roberts A."/>
            <person name="Saif S."/>
            <person name="Shea T."/>
            <person name="Shenoy N."/>
            <person name="Sisk P."/>
            <person name="Stolte C."/>
            <person name="Sykes S."/>
            <person name="White J."/>
            <person name="Yandava C."/>
            <person name="Haas B."/>
            <person name="Nusbaum C."/>
            <person name="Birren B."/>
        </authorList>
    </citation>
    <scope>NUCLEOTIDE SEQUENCE</scope>
    <source>
        <strain evidence="8">ATCC 30864</strain>
    </source>
</reference>
<dbReference type="InParanoid" id="A0A0D2VSX5"/>
<evidence type="ECO:0000313" key="7">
    <source>
        <dbReference type="EMBL" id="KJE94282.1"/>
    </source>
</evidence>
<dbReference type="PANTHER" id="PTHR13258">
    <property type="entry name" value="SYNDETIN"/>
    <property type="match status" value="1"/>
</dbReference>